<evidence type="ECO:0000256" key="3">
    <source>
        <dbReference type="ARBA" id="ARBA00022679"/>
    </source>
</evidence>
<keyword evidence="8" id="KW-1208">Phospholipid metabolism</keyword>
<dbReference type="GO" id="GO:0016301">
    <property type="term" value="F:kinase activity"/>
    <property type="evidence" value="ECO:0007669"/>
    <property type="project" value="UniProtKB-KW"/>
</dbReference>
<dbReference type="RefSeq" id="WP_416343445.1">
    <property type="nucleotide sequence ID" value="NZ_JALQCY010000002.1"/>
</dbReference>
<protein>
    <submittedName>
        <fullName evidence="11">Diacylglycerol kinase</fullName>
    </submittedName>
</protein>
<feature type="region of interest" description="Disordered" evidence="9">
    <location>
        <begin position="238"/>
        <end position="266"/>
    </location>
</feature>
<organism evidence="11 12">
    <name type="scientific">Isoptericola peretonis</name>
    <dbReference type="NCBI Taxonomy" id="2918523"/>
    <lineage>
        <taxon>Bacteria</taxon>
        <taxon>Bacillati</taxon>
        <taxon>Actinomycetota</taxon>
        <taxon>Actinomycetes</taxon>
        <taxon>Micrococcales</taxon>
        <taxon>Promicromonosporaceae</taxon>
        <taxon>Isoptericola</taxon>
    </lineage>
</organism>
<dbReference type="Gene3D" id="2.60.200.40">
    <property type="match status" value="2"/>
</dbReference>
<proteinExistence type="inferred from homology"/>
<keyword evidence="3" id="KW-0808">Transferase</keyword>
<keyword evidence="12" id="KW-1185">Reference proteome</keyword>
<evidence type="ECO:0000313" key="12">
    <source>
        <dbReference type="Proteomes" id="UP001651050"/>
    </source>
</evidence>
<dbReference type="InterPro" id="IPR045540">
    <property type="entry name" value="YegS/DAGK_C"/>
</dbReference>
<accession>A0ABT0J278</accession>
<keyword evidence="7" id="KW-0594">Phospholipid biosynthesis</keyword>
<comment type="cofactor">
    <cofactor evidence="1">
        <name>Mg(2+)</name>
        <dbReference type="ChEBI" id="CHEBI:18420"/>
    </cofactor>
</comment>
<evidence type="ECO:0000256" key="4">
    <source>
        <dbReference type="ARBA" id="ARBA00022741"/>
    </source>
</evidence>
<keyword evidence="6" id="KW-0067">ATP-binding</keyword>
<dbReference type="Gene3D" id="3.40.50.10330">
    <property type="entry name" value="Probable inorganic polyphosphate/atp-NAD kinase, domain 1"/>
    <property type="match status" value="1"/>
</dbReference>
<dbReference type="Pfam" id="PF19279">
    <property type="entry name" value="YegS_C"/>
    <property type="match status" value="2"/>
</dbReference>
<dbReference type="Pfam" id="PF00781">
    <property type="entry name" value="DAGK_cat"/>
    <property type="match status" value="1"/>
</dbReference>
<evidence type="ECO:0000313" key="11">
    <source>
        <dbReference type="EMBL" id="MCK9793603.1"/>
    </source>
</evidence>
<dbReference type="PANTHER" id="PTHR12358:SF54">
    <property type="entry name" value="SPHINGOSINE KINASE RELATED PROTEIN"/>
    <property type="match status" value="1"/>
</dbReference>
<gene>
    <name evidence="11" type="ORF">M1843_07585</name>
</gene>
<evidence type="ECO:0000256" key="7">
    <source>
        <dbReference type="ARBA" id="ARBA00023209"/>
    </source>
</evidence>
<keyword evidence="4" id="KW-0547">Nucleotide-binding</keyword>
<evidence type="ECO:0000259" key="10">
    <source>
        <dbReference type="PROSITE" id="PS50146"/>
    </source>
</evidence>
<evidence type="ECO:0000256" key="9">
    <source>
        <dbReference type="SAM" id="MobiDB-lite"/>
    </source>
</evidence>
<evidence type="ECO:0000256" key="8">
    <source>
        <dbReference type="ARBA" id="ARBA00023264"/>
    </source>
</evidence>
<evidence type="ECO:0000256" key="1">
    <source>
        <dbReference type="ARBA" id="ARBA00001946"/>
    </source>
</evidence>
<comment type="similarity">
    <text evidence="2">Belongs to the diacylglycerol/lipid kinase family.</text>
</comment>
<dbReference type="SUPFAM" id="SSF111331">
    <property type="entry name" value="NAD kinase/diacylglycerol kinase-like"/>
    <property type="match status" value="1"/>
</dbReference>
<sequence length="396" mass="39582">MSTSAGSPPLSEPGPAPRRLGVVVNPTAGKGRAASAGLGILAGLRRAGHDVVDLTAPDAGAALARARRAVDGTVGVGGRGAPVDALVVVGGDGMVHLGAQAVAGTGVPLGIVPVGTGNDFAATLELPVRDPASAGAALCRALDAGPAGLRSLDAAFATGPGLEPGGRWLAGAVSAGLDAAVNARANRLRHPRGSARYTVAAALELVRYRPWSYRLTFDGVADLDDHPALLAVASRGGRRSADGRVDGGARGPRRSRAGDVLHLSPGPAGTATWTGRAALVTAANGPRIGGGIRVAPGASLDDGLLDVLVATDLSRPGALAVFPSMFTGGHVRRRKVHVVRARAVTIEPGPDAWVAGERALPVAHADGERLGPLPLRVEARARALQVLVAPGRGTGA</sequence>
<dbReference type="PANTHER" id="PTHR12358">
    <property type="entry name" value="SPHINGOSINE KINASE"/>
    <property type="match status" value="1"/>
</dbReference>
<keyword evidence="7" id="KW-0443">Lipid metabolism</keyword>
<name>A0ABT0J278_9MICO</name>
<dbReference type="PROSITE" id="PS50146">
    <property type="entry name" value="DAGK"/>
    <property type="match status" value="1"/>
</dbReference>
<keyword evidence="5 11" id="KW-0418">Kinase</keyword>
<evidence type="ECO:0000256" key="6">
    <source>
        <dbReference type="ARBA" id="ARBA00022840"/>
    </source>
</evidence>
<dbReference type="Proteomes" id="UP001651050">
    <property type="component" value="Unassembled WGS sequence"/>
</dbReference>
<reference evidence="11 12" key="1">
    <citation type="submission" date="2022-02" db="EMBL/GenBank/DDBJ databases">
        <title>The car tank lid bacteriome: a reservoir of bacteria with potential in bioremediation of fuel.</title>
        <authorList>
            <person name="Vidal-Verdu A."/>
            <person name="Gomez-Martinez D."/>
            <person name="Latorre-Perez A."/>
            <person name="Pereto J."/>
            <person name="Porcar M."/>
        </authorList>
    </citation>
    <scope>NUCLEOTIDE SEQUENCE [LARGE SCALE GENOMIC DNA]</scope>
    <source>
        <strain evidence="11 12">4D.3</strain>
    </source>
</reference>
<dbReference type="EMBL" id="JALQCY010000002">
    <property type="protein sequence ID" value="MCK9793603.1"/>
    <property type="molecule type" value="Genomic_DNA"/>
</dbReference>
<dbReference type="InterPro" id="IPR016064">
    <property type="entry name" value="NAD/diacylglycerol_kinase_sf"/>
</dbReference>
<evidence type="ECO:0000256" key="2">
    <source>
        <dbReference type="ARBA" id="ARBA00005983"/>
    </source>
</evidence>
<dbReference type="InterPro" id="IPR001206">
    <property type="entry name" value="Diacylglycerol_kinase_cat_dom"/>
</dbReference>
<keyword evidence="7" id="KW-0444">Lipid biosynthesis</keyword>
<dbReference type="InterPro" id="IPR017438">
    <property type="entry name" value="ATP-NAD_kinase_N"/>
</dbReference>
<evidence type="ECO:0000256" key="5">
    <source>
        <dbReference type="ARBA" id="ARBA00022777"/>
    </source>
</evidence>
<feature type="domain" description="DAGKc" evidence="10">
    <location>
        <begin position="15"/>
        <end position="161"/>
    </location>
</feature>
<comment type="caution">
    <text evidence="11">The sequence shown here is derived from an EMBL/GenBank/DDBJ whole genome shotgun (WGS) entry which is preliminary data.</text>
</comment>
<dbReference type="InterPro" id="IPR050187">
    <property type="entry name" value="Lipid_Phosphate_FormReg"/>
</dbReference>
<dbReference type="SMART" id="SM00046">
    <property type="entry name" value="DAGKc"/>
    <property type="match status" value="1"/>
</dbReference>